<name>A0AAD5UEP4_9FUNG</name>
<keyword evidence="3" id="KW-1185">Reference proteome</keyword>
<dbReference type="AlphaFoldDB" id="A0AAD5UEP4"/>
<dbReference type="Proteomes" id="UP001210925">
    <property type="component" value="Unassembled WGS sequence"/>
</dbReference>
<evidence type="ECO:0000256" key="1">
    <source>
        <dbReference type="SAM" id="Phobius"/>
    </source>
</evidence>
<feature type="transmembrane region" description="Helical" evidence="1">
    <location>
        <begin position="277"/>
        <end position="301"/>
    </location>
</feature>
<proteinExistence type="predicted"/>
<gene>
    <name evidence="2" type="ORF">HK103_001371</name>
</gene>
<accession>A0AAD5UEP4</accession>
<comment type="caution">
    <text evidence="2">The sequence shown here is derived from an EMBL/GenBank/DDBJ whole genome shotgun (WGS) entry which is preliminary data.</text>
</comment>
<keyword evidence="1" id="KW-0812">Transmembrane</keyword>
<keyword evidence="1" id="KW-1133">Transmembrane helix</keyword>
<keyword evidence="1" id="KW-0472">Membrane</keyword>
<evidence type="ECO:0000313" key="3">
    <source>
        <dbReference type="Proteomes" id="UP001210925"/>
    </source>
</evidence>
<organism evidence="2 3">
    <name type="scientific">Boothiomyces macroporosus</name>
    <dbReference type="NCBI Taxonomy" id="261099"/>
    <lineage>
        <taxon>Eukaryota</taxon>
        <taxon>Fungi</taxon>
        <taxon>Fungi incertae sedis</taxon>
        <taxon>Chytridiomycota</taxon>
        <taxon>Chytridiomycota incertae sedis</taxon>
        <taxon>Chytridiomycetes</taxon>
        <taxon>Rhizophydiales</taxon>
        <taxon>Terramycetaceae</taxon>
        <taxon>Boothiomyces</taxon>
    </lineage>
</organism>
<protein>
    <submittedName>
        <fullName evidence="2">Uncharacterized protein</fullName>
    </submittedName>
</protein>
<reference evidence="2" key="1">
    <citation type="submission" date="2020-05" db="EMBL/GenBank/DDBJ databases">
        <title>Phylogenomic resolution of chytrid fungi.</title>
        <authorList>
            <person name="Stajich J.E."/>
            <person name="Amses K."/>
            <person name="Simmons R."/>
            <person name="Seto K."/>
            <person name="Myers J."/>
            <person name="Bonds A."/>
            <person name="Quandt C.A."/>
            <person name="Barry K."/>
            <person name="Liu P."/>
            <person name="Grigoriev I."/>
            <person name="Longcore J.E."/>
            <person name="James T.Y."/>
        </authorList>
    </citation>
    <scope>NUCLEOTIDE SEQUENCE</scope>
    <source>
        <strain evidence="2">PLAUS21</strain>
    </source>
</reference>
<sequence>MFSILAAFTRAQTISVPVNDPQCWISSDFNTNVDNFANMYYITTPLMTDSAGVSPIKRSQAELLQFSNPTTATGGPPPKMSLGCYPSFQNNGYYSYWKYDSATKTISNYDYCLDTDCASGCAIRGMLTYPSDYKVPCTLMTYIDPAVNLNNSLVMNFYRRIDNSCTGSMVYSLVIPIYKTCTKIGNYYGFSTLSGNSLTQTLCTDNSCQKCQNSSETNYWLNTDKCTGTTSHNGTPMYNFLSVLYVDGVAQNATNNGSGASPTGGSSSGSSSSSISWQAVAIPTLVAVSVILAVVFLVGIVKYKISLQKKAVMERNASRLNRLNASAPFVEQPTEIVSGLDQETYLLYMETLDKN</sequence>
<dbReference type="EMBL" id="JADGKB010000135">
    <property type="protein sequence ID" value="KAJ3252622.1"/>
    <property type="molecule type" value="Genomic_DNA"/>
</dbReference>
<evidence type="ECO:0000313" key="2">
    <source>
        <dbReference type="EMBL" id="KAJ3252622.1"/>
    </source>
</evidence>